<evidence type="ECO:0000313" key="3">
    <source>
        <dbReference type="Proteomes" id="UP000473278"/>
    </source>
</evidence>
<dbReference type="RefSeq" id="WP_165139342.1">
    <property type="nucleotide sequence ID" value="NZ_JAALLT010000001.1"/>
</dbReference>
<dbReference type="PROSITE" id="PS51186">
    <property type="entry name" value="GNAT"/>
    <property type="match status" value="1"/>
</dbReference>
<dbReference type="GO" id="GO:0008999">
    <property type="term" value="F:protein-N-terminal-alanine acetyltransferase activity"/>
    <property type="evidence" value="ECO:0007669"/>
    <property type="project" value="TreeGrafter"/>
</dbReference>
<dbReference type="SUPFAM" id="SSF55729">
    <property type="entry name" value="Acyl-CoA N-acyltransferases (Nat)"/>
    <property type="match status" value="1"/>
</dbReference>
<proteinExistence type="predicted"/>
<dbReference type="Proteomes" id="UP000473278">
    <property type="component" value="Unassembled WGS sequence"/>
</dbReference>
<evidence type="ECO:0000259" key="1">
    <source>
        <dbReference type="PROSITE" id="PS51186"/>
    </source>
</evidence>
<dbReference type="AlphaFoldDB" id="A0A6M1SUE8"/>
<feature type="domain" description="N-acetyltransferase" evidence="1">
    <location>
        <begin position="11"/>
        <end position="176"/>
    </location>
</feature>
<comment type="caution">
    <text evidence="2">The sequence shown here is derived from an EMBL/GenBank/DDBJ whole genome shotgun (WGS) entry which is preliminary data.</text>
</comment>
<dbReference type="Pfam" id="PF13302">
    <property type="entry name" value="Acetyltransf_3"/>
    <property type="match status" value="1"/>
</dbReference>
<gene>
    <name evidence="2" type="ORF">G3570_03875</name>
</gene>
<name>A0A6M1SUE8_9BACT</name>
<evidence type="ECO:0000313" key="2">
    <source>
        <dbReference type="EMBL" id="NGP75756.1"/>
    </source>
</evidence>
<reference evidence="2 3" key="1">
    <citation type="submission" date="2020-02" db="EMBL/GenBank/DDBJ databases">
        <title>Balneolaceae bacterium YR4-1, complete genome.</title>
        <authorList>
            <person name="Li Y."/>
            <person name="Wu S."/>
        </authorList>
    </citation>
    <scope>NUCLEOTIDE SEQUENCE [LARGE SCALE GENOMIC DNA]</scope>
    <source>
        <strain evidence="2 3">YR4-1</strain>
    </source>
</reference>
<sequence>MDLPQLKTKRLRLRPLTYNDTDRIFEIFSNPDVTRYWGHDTLEEKEEANEFIQRTISGSKDESLLEWGIISNQNQELIGTCALSGLDQEHHRAEVGFALHPQYWGNGYMIEALPAILRFGFIKLKLHRIEADVDPRNSSSINLLEKFNFQKEGLMRERYFINGEIQDALFYGLLRSEFKRF</sequence>
<keyword evidence="3" id="KW-1185">Reference proteome</keyword>
<dbReference type="Gene3D" id="3.40.630.30">
    <property type="match status" value="1"/>
</dbReference>
<dbReference type="CDD" id="cd04301">
    <property type="entry name" value="NAT_SF"/>
    <property type="match status" value="1"/>
</dbReference>
<dbReference type="GO" id="GO:0005737">
    <property type="term" value="C:cytoplasm"/>
    <property type="evidence" value="ECO:0007669"/>
    <property type="project" value="TreeGrafter"/>
</dbReference>
<dbReference type="InterPro" id="IPR051531">
    <property type="entry name" value="N-acetyltransferase"/>
</dbReference>
<protein>
    <submittedName>
        <fullName evidence="2">GNAT family N-acetyltransferase</fullName>
    </submittedName>
</protein>
<organism evidence="2 3">
    <name type="scientific">Halalkalibaculum roseum</name>
    <dbReference type="NCBI Taxonomy" id="2709311"/>
    <lineage>
        <taxon>Bacteria</taxon>
        <taxon>Pseudomonadati</taxon>
        <taxon>Balneolota</taxon>
        <taxon>Balneolia</taxon>
        <taxon>Balneolales</taxon>
        <taxon>Balneolaceae</taxon>
        <taxon>Halalkalibaculum</taxon>
    </lineage>
</organism>
<accession>A0A6M1SUE8</accession>
<dbReference type="PANTHER" id="PTHR43792:SF9">
    <property type="entry name" value="RIBOSOMAL-PROTEIN-ALANINE ACETYLTRANSFERASE"/>
    <property type="match status" value="1"/>
</dbReference>
<dbReference type="InterPro" id="IPR016181">
    <property type="entry name" value="Acyl_CoA_acyltransferase"/>
</dbReference>
<keyword evidence="2" id="KW-0808">Transferase</keyword>
<dbReference type="EMBL" id="JAALLT010000001">
    <property type="protein sequence ID" value="NGP75756.1"/>
    <property type="molecule type" value="Genomic_DNA"/>
</dbReference>
<dbReference type="InterPro" id="IPR000182">
    <property type="entry name" value="GNAT_dom"/>
</dbReference>
<dbReference type="PANTHER" id="PTHR43792">
    <property type="entry name" value="GNAT FAMILY, PUTATIVE (AFU_ORTHOLOGUE AFUA_3G00765)-RELATED-RELATED"/>
    <property type="match status" value="1"/>
</dbReference>